<evidence type="ECO:0000313" key="1">
    <source>
        <dbReference type="EMBL" id="AZW19162.1"/>
    </source>
</evidence>
<protein>
    <submittedName>
        <fullName evidence="1">Uncharacterized protein</fullName>
    </submittedName>
</protein>
<dbReference type="AlphaFoldDB" id="A0AAN1S142"/>
<reference evidence="2" key="1">
    <citation type="submission" date="2017-10" db="EMBL/GenBank/DDBJ databases">
        <title>Whole genome sequencing of various Bordetella species.</title>
        <authorList>
            <person name="Weigand M.R."/>
            <person name="Loparev V."/>
            <person name="Peng Y."/>
            <person name="Bowden K.E."/>
            <person name="Tondella M.L."/>
            <person name="Williams M.M."/>
        </authorList>
    </citation>
    <scope>NUCLEOTIDE SEQUENCE [LARGE SCALE GENOMIC DNA]</scope>
    <source>
        <strain evidence="2">H720</strain>
    </source>
</reference>
<gene>
    <name evidence="1" type="ORF">CS347_21575</name>
</gene>
<dbReference type="Proteomes" id="UP000282741">
    <property type="component" value="Chromosome"/>
</dbReference>
<proteinExistence type="predicted"/>
<accession>A0AAN1S142</accession>
<organism evidence="1 2">
    <name type="scientific">Bordetella hinzii</name>
    <dbReference type="NCBI Taxonomy" id="103855"/>
    <lineage>
        <taxon>Bacteria</taxon>
        <taxon>Pseudomonadati</taxon>
        <taxon>Pseudomonadota</taxon>
        <taxon>Betaproteobacteria</taxon>
        <taxon>Burkholderiales</taxon>
        <taxon>Alcaligenaceae</taxon>
        <taxon>Bordetella</taxon>
    </lineage>
</organism>
<dbReference type="RefSeq" id="WP_048940018.1">
    <property type="nucleotide sequence ID" value="NZ_CP012077.1"/>
</dbReference>
<evidence type="ECO:0000313" key="2">
    <source>
        <dbReference type="Proteomes" id="UP000282741"/>
    </source>
</evidence>
<dbReference type="EMBL" id="CP024172">
    <property type="protein sequence ID" value="AZW19162.1"/>
    <property type="molecule type" value="Genomic_DNA"/>
</dbReference>
<name>A0AAN1S142_9BORD</name>
<sequence length="63" mass="7129">MIVYESGPVNADFVLGEIVYQFILRRDPPNAPEQHRAKVAIKREKMGSLQVNAVPFSPFKVMV</sequence>